<feature type="transmembrane region" description="Helical" evidence="9">
    <location>
        <begin position="111"/>
        <end position="137"/>
    </location>
</feature>
<protein>
    <recommendedName>
        <fullName evidence="9">Apolipoprotein N-acyltransferase</fullName>
        <shortName evidence="9">ALP N-acyltransferase</shortName>
        <ecNumber evidence="9">2.3.1.269</ecNumber>
    </recommendedName>
</protein>
<sequence>MVTIKSQILKYIALFISGTLVSMGFPGFEFPTLGIGIVLPFSLIPLFLILETLPKQRSANSNLKKHYATFTPNQRSLHAFFAIWFFGFVVQLFAFFWITSPMIYFSSLKPYAAYPMFVGISAVTSLYFPFIFSPLILKTWITTRHPTRNFPITALAMCFVFMEIIAPRFFNWTFGSLMHSEIYVNQLSSIFGFNIISFFIFFTSLSLAKAVLKFTKDKGLFIYTIVINCLVWSSVITFGYFKIQNADTNPENKKTTRIAYVQPNFTFNSIASLPLPAADAQRQNLSRLIEMSHEAIEKAIKKDGRKPDLIVWPESATQSFFLLDAQDVNITKKFAAQTQVPVLVQATKWNPEDIKTLGFEKAPLWSASFLIRPDGSKSKDFEKWIPMPFGESFPFEKYFPYLGNSYRNIFENASKVEPGTSYDALAYTEHEFVAPLICFDSIFQELPRLATTKGSASLFVNQANFVWMVNSNAGFEFSVLNKFRAIENSRGLVMVSNTGPTMAFDPYGRVILQPTKLLTQSTGFIDVPLSKDTTLYSLFANWPLILLGILSYIWLFIAMKKNTYEPRK</sequence>
<evidence type="ECO:0000256" key="8">
    <source>
        <dbReference type="ARBA" id="ARBA00023315"/>
    </source>
</evidence>
<feature type="transmembrane region" description="Helical" evidence="9">
    <location>
        <begin position="75"/>
        <end position="99"/>
    </location>
</feature>
<dbReference type="InterPro" id="IPR003010">
    <property type="entry name" value="C-N_Hydrolase"/>
</dbReference>
<feature type="transmembrane region" description="Helical" evidence="9">
    <location>
        <begin position="12"/>
        <end position="28"/>
    </location>
</feature>
<dbReference type="PANTHER" id="PTHR38686:SF1">
    <property type="entry name" value="APOLIPOPROTEIN N-ACYLTRANSFERASE"/>
    <property type="match status" value="1"/>
</dbReference>
<keyword evidence="4 9" id="KW-0808">Transferase</keyword>
<evidence type="ECO:0000256" key="7">
    <source>
        <dbReference type="ARBA" id="ARBA00023136"/>
    </source>
</evidence>
<comment type="subcellular location">
    <subcellularLocation>
        <location evidence="1 9">Cell membrane</location>
        <topology evidence="1 9">Multi-pass membrane protein</topology>
    </subcellularLocation>
</comment>
<dbReference type="STRING" id="1915309.AXG55_10315"/>
<comment type="similarity">
    <text evidence="2 9">Belongs to the CN hydrolase family. Apolipoprotein N-acyltransferase subfamily.</text>
</comment>
<keyword evidence="11" id="KW-0449">Lipoprotein</keyword>
<evidence type="ECO:0000256" key="2">
    <source>
        <dbReference type="ARBA" id="ARBA00010065"/>
    </source>
</evidence>
<feature type="transmembrane region" description="Helical" evidence="9">
    <location>
        <begin position="220"/>
        <end position="241"/>
    </location>
</feature>
<dbReference type="NCBIfam" id="TIGR00546">
    <property type="entry name" value="lnt"/>
    <property type="match status" value="1"/>
</dbReference>
<dbReference type="PANTHER" id="PTHR38686">
    <property type="entry name" value="APOLIPOPROTEIN N-ACYLTRANSFERASE"/>
    <property type="match status" value="1"/>
</dbReference>
<name>A0A1L4D258_9BACT</name>
<dbReference type="GO" id="GO:0005886">
    <property type="term" value="C:plasma membrane"/>
    <property type="evidence" value="ECO:0007669"/>
    <property type="project" value="UniProtKB-SubCell"/>
</dbReference>
<feature type="transmembrane region" description="Helical" evidence="9">
    <location>
        <begin position="535"/>
        <end position="558"/>
    </location>
</feature>
<dbReference type="EMBL" id="CP017834">
    <property type="protein sequence ID" value="APJ04277.1"/>
    <property type="molecule type" value="Genomic_DNA"/>
</dbReference>
<keyword evidence="6 9" id="KW-1133">Transmembrane helix</keyword>
<dbReference type="KEGG" id="saqi:AXG55_10315"/>
<keyword evidence="3 9" id="KW-1003">Cell membrane</keyword>
<comment type="catalytic activity">
    <reaction evidence="9">
        <text>N-terminal S-1,2-diacyl-sn-glyceryl-L-cysteinyl-[lipoprotein] + a glycerophospholipid = N-acyl-S-1,2-diacyl-sn-glyceryl-L-cysteinyl-[lipoprotein] + a 2-acyl-sn-glycero-3-phospholipid + H(+)</text>
        <dbReference type="Rhea" id="RHEA:48228"/>
        <dbReference type="Rhea" id="RHEA-COMP:14681"/>
        <dbReference type="Rhea" id="RHEA-COMP:14684"/>
        <dbReference type="ChEBI" id="CHEBI:15378"/>
        <dbReference type="ChEBI" id="CHEBI:136912"/>
        <dbReference type="ChEBI" id="CHEBI:140656"/>
        <dbReference type="ChEBI" id="CHEBI:140657"/>
        <dbReference type="ChEBI" id="CHEBI:140660"/>
        <dbReference type="EC" id="2.3.1.269"/>
    </reaction>
</comment>
<evidence type="ECO:0000313" key="11">
    <source>
        <dbReference type="EMBL" id="APJ04277.1"/>
    </source>
</evidence>
<feature type="transmembrane region" description="Helical" evidence="9">
    <location>
        <begin position="149"/>
        <end position="170"/>
    </location>
</feature>
<feature type="domain" description="CN hydrolase" evidence="10">
    <location>
        <begin position="265"/>
        <end position="531"/>
    </location>
</feature>
<keyword evidence="5 9" id="KW-0812">Transmembrane</keyword>
<evidence type="ECO:0000256" key="5">
    <source>
        <dbReference type="ARBA" id="ARBA00022692"/>
    </source>
</evidence>
<reference evidence="11" key="1">
    <citation type="submission" date="2016-10" db="EMBL/GenBank/DDBJ databases">
        <title>Silvanigrella aquatica sp. nov., isolated from a freshwater lake located in the Black Forest, Germany, description of Silvanigrellaceae fam. nov., Silvanigrellales ord. nov., reclassification of the order Bdellovibrionales in the class Oligoflexia, reclassification of the families Bacteriovoracaceae and Halobacteriovoraceae in the new order Bacteriovoracales ord. nov., and reclassification of the family Pseudobacteriovoracaceae in the order Oligoflexiales.</title>
        <authorList>
            <person name="Hahn M.W."/>
            <person name="Schmidt J."/>
            <person name="Koll U."/>
            <person name="Rohde M."/>
            <person name="Verbag S."/>
            <person name="Pitt A."/>
            <person name="Nakai R."/>
            <person name="Naganuma T."/>
            <person name="Lang E."/>
        </authorList>
    </citation>
    <scope>NUCLEOTIDE SEQUENCE [LARGE SCALE GENOMIC DNA]</scope>
    <source>
        <strain evidence="11">MWH-Nonnen-W8red</strain>
    </source>
</reference>
<evidence type="ECO:0000313" key="12">
    <source>
        <dbReference type="Proteomes" id="UP000184731"/>
    </source>
</evidence>
<dbReference type="InterPro" id="IPR004563">
    <property type="entry name" value="Apolipo_AcylTrfase"/>
</dbReference>
<accession>A0A1L4D258</accession>
<dbReference type="AlphaFoldDB" id="A0A1L4D258"/>
<dbReference type="HAMAP" id="MF_01148">
    <property type="entry name" value="Lnt"/>
    <property type="match status" value="1"/>
</dbReference>
<dbReference type="Gene3D" id="3.60.110.10">
    <property type="entry name" value="Carbon-nitrogen hydrolase"/>
    <property type="match status" value="1"/>
</dbReference>
<gene>
    <name evidence="9" type="primary">lnt</name>
    <name evidence="11" type="ORF">AXG55_10315</name>
</gene>
<dbReference type="RefSeq" id="WP_148698033.1">
    <property type="nucleotide sequence ID" value="NZ_CP017834.1"/>
</dbReference>
<dbReference type="SUPFAM" id="SSF56317">
    <property type="entry name" value="Carbon-nitrogen hydrolase"/>
    <property type="match status" value="1"/>
</dbReference>
<dbReference type="UniPathway" id="UPA00666"/>
<comment type="function">
    <text evidence="9">Catalyzes the phospholipid dependent N-acylation of the N-terminal cysteine of apolipoprotein, the last step in lipoprotein maturation.</text>
</comment>
<evidence type="ECO:0000256" key="3">
    <source>
        <dbReference type="ARBA" id="ARBA00022475"/>
    </source>
</evidence>
<organism evidence="11 12">
    <name type="scientific">Silvanigrella aquatica</name>
    <dbReference type="NCBI Taxonomy" id="1915309"/>
    <lineage>
        <taxon>Bacteria</taxon>
        <taxon>Pseudomonadati</taxon>
        <taxon>Bdellovibrionota</taxon>
        <taxon>Oligoflexia</taxon>
        <taxon>Silvanigrellales</taxon>
        <taxon>Silvanigrellaceae</taxon>
        <taxon>Silvanigrella</taxon>
    </lineage>
</organism>
<keyword evidence="7 9" id="KW-0472">Membrane</keyword>
<dbReference type="PROSITE" id="PS50263">
    <property type="entry name" value="CN_HYDROLASE"/>
    <property type="match status" value="1"/>
</dbReference>
<evidence type="ECO:0000256" key="1">
    <source>
        <dbReference type="ARBA" id="ARBA00004651"/>
    </source>
</evidence>
<evidence type="ECO:0000256" key="9">
    <source>
        <dbReference type="HAMAP-Rule" id="MF_01148"/>
    </source>
</evidence>
<comment type="pathway">
    <text evidence="9">Protein modification; lipoprotein biosynthesis (N-acyl transfer).</text>
</comment>
<evidence type="ECO:0000256" key="6">
    <source>
        <dbReference type="ARBA" id="ARBA00022989"/>
    </source>
</evidence>
<feature type="transmembrane region" description="Helical" evidence="9">
    <location>
        <begin position="190"/>
        <end position="208"/>
    </location>
</feature>
<evidence type="ECO:0000256" key="4">
    <source>
        <dbReference type="ARBA" id="ARBA00022679"/>
    </source>
</evidence>
<dbReference type="OrthoDB" id="9804277at2"/>
<evidence type="ECO:0000259" key="10">
    <source>
        <dbReference type="PROSITE" id="PS50263"/>
    </source>
</evidence>
<dbReference type="EC" id="2.3.1.269" evidence="9"/>
<dbReference type="Pfam" id="PF00795">
    <property type="entry name" value="CN_hydrolase"/>
    <property type="match status" value="1"/>
</dbReference>
<keyword evidence="12" id="KW-1185">Reference proteome</keyword>
<keyword evidence="8 9" id="KW-0012">Acyltransferase</keyword>
<proteinExistence type="inferred from homology"/>
<dbReference type="GO" id="GO:0042158">
    <property type="term" value="P:lipoprotein biosynthetic process"/>
    <property type="evidence" value="ECO:0007669"/>
    <property type="project" value="UniProtKB-UniRule"/>
</dbReference>
<dbReference type="Proteomes" id="UP000184731">
    <property type="component" value="Chromosome"/>
</dbReference>
<dbReference type="GO" id="GO:0016410">
    <property type="term" value="F:N-acyltransferase activity"/>
    <property type="evidence" value="ECO:0007669"/>
    <property type="project" value="UniProtKB-UniRule"/>
</dbReference>
<feature type="transmembrane region" description="Helical" evidence="9">
    <location>
        <begin position="34"/>
        <end position="54"/>
    </location>
</feature>
<dbReference type="InterPro" id="IPR036526">
    <property type="entry name" value="C-N_Hydrolase_sf"/>
</dbReference>